<keyword evidence="4 6" id="KW-0472">Membrane</keyword>
<evidence type="ECO:0000256" key="6">
    <source>
        <dbReference type="SAM" id="Phobius"/>
    </source>
</evidence>
<feature type="transmembrane region" description="Helical" evidence="6">
    <location>
        <begin position="292"/>
        <end position="313"/>
    </location>
</feature>
<evidence type="ECO:0000256" key="1">
    <source>
        <dbReference type="ARBA" id="ARBA00004141"/>
    </source>
</evidence>
<dbReference type="STRING" id="1160509.A0A3N4I482"/>
<evidence type="ECO:0000313" key="8">
    <source>
        <dbReference type="Proteomes" id="UP000275078"/>
    </source>
</evidence>
<evidence type="ECO:0000256" key="2">
    <source>
        <dbReference type="ARBA" id="ARBA00022692"/>
    </source>
</evidence>
<dbReference type="GO" id="GO:0016020">
    <property type="term" value="C:membrane"/>
    <property type="evidence" value="ECO:0007669"/>
    <property type="project" value="UniProtKB-SubCell"/>
</dbReference>
<feature type="compositionally biased region" description="Basic and acidic residues" evidence="5">
    <location>
        <begin position="418"/>
        <end position="427"/>
    </location>
</feature>
<keyword evidence="2 6" id="KW-0812">Transmembrane</keyword>
<evidence type="ECO:0000256" key="3">
    <source>
        <dbReference type="ARBA" id="ARBA00022989"/>
    </source>
</evidence>
<name>A0A3N4I482_ASCIM</name>
<dbReference type="AlphaFoldDB" id="A0A3N4I482"/>
<comment type="subcellular location">
    <subcellularLocation>
        <location evidence="1">Membrane</location>
        <topology evidence="1">Multi-pass membrane protein</topology>
    </subcellularLocation>
</comment>
<organism evidence="7 8">
    <name type="scientific">Ascobolus immersus RN42</name>
    <dbReference type="NCBI Taxonomy" id="1160509"/>
    <lineage>
        <taxon>Eukaryota</taxon>
        <taxon>Fungi</taxon>
        <taxon>Dikarya</taxon>
        <taxon>Ascomycota</taxon>
        <taxon>Pezizomycotina</taxon>
        <taxon>Pezizomycetes</taxon>
        <taxon>Pezizales</taxon>
        <taxon>Ascobolaceae</taxon>
        <taxon>Ascobolus</taxon>
    </lineage>
</organism>
<evidence type="ECO:0000256" key="4">
    <source>
        <dbReference type="ARBA" id="ARBA00023136"/>
    </source>
</evidence>
<keyword evidence="3 6" id="KW-1133">Transmembrane helix</keyword>
<dbReference type="SUPFAM" id="SSF144083">
    <property type="entry name" value="Magnesium transport protein CorA, transmembrane region"/>
    <property type="match status" value="1"/>
</dbReference>
<sequence length="451" mass="51096">MPRPVERPKQSAHDWRDRCTIWEASEDSAYTFPLLPVGSRGDLEPTVRLDLSLGGTTGCEEAKKVHATIFESTRQTLKRWTKEYYSDTSASPHSQDSGSEGDTIVLFLLKIVLRDCSHVLSAISEELLELQEAMQTEHSSVVIRSLPAWQALLLTHRKELRKMAEAAEMALYTLHMVSTIPTPRERSFPNIVNGCAHGLAIGQIPETAPPELKGCFLDYLRFQRLIEIEEGRVREVSGMLMSTLSIIESQKAIDEAESVTKLTEMAFFFLPLGFSASIFGMQVKEFENSVSIYIWLLTAFALVAGSYITRLMVRSRFVRSKKQQILAEARVRNGLEDSEEIPFASFLKHLPMMLAIQIRLLRPAARSALNRLKDLILKKIKQYAVDLGDPEDETFYSIVKLIVKLMFRKIRRIGGPKRRDREAELARRQGLSPGTGPAELESSYSRRRPRV</sequence>
<accession>A0A3N4I482</accession>
<dbReference type="Proteomes" id="UP000275078">
    <property type="component" value="Unassembled WGS sequence"/>
</dbReference>
<evidence type="ECO:0008006" key="9">
    <source>
        <dbReference type="Google" id="ProtNLM"/>
    </source>
</evidence>
<keyword evidence="8" id="KW-1185">Reference proteome</keyword>
<dbReference type="OrthoDB" id="3231000at2759"/>
<feature type="region of interest" description="Disordered" evidence="5">
    <location>
        <begin position="418"/>
        <end position="451"/>
    </location>
</feature>
<protein>
    <recommendedName>
        <fullName evidence="9">Cora-domain-containing protein</fullName>
    </recommendedName>
</protein>
<dbReference type="EMBL" id="ML119684">
    <property type="protein sequence ID" value="RPA80922.1"/>
    <property type="molecule type" value="Genomic_DNA"/>
</dbReference>
<reference evidence="7 8" key="1">
    <citation type="journal article" date="2018" name="Nat. Ecol. Evol.">
        <title>Pezizomycetes genomes reveal the molecular basis of ectomycorrhizal truffle lifestyle.</title>
        <authorList>
            <person name="Murat C."/>
            <person name="Payen T."/>
            <person name="Noel B."/>
            <person name="Kuo A."/>
            <person name="Morin E."/>
            <person name="Chen J."/>
            <person name="Kohler A."/>
            <person name="Krizsan K."/>
            <person name="Balestrini R."/>
            <person name="Da Silva C."/>
            <person name="Montanini B."/>
            <person name="Hainaut M."/>
            <person name="Levati E."/>
            <person name="Barry K.W."/>
            <person name="Belfiori B."/>
            <person name="Cichocki N."/>
            <person name="Clum A."/>
            <person name="Dockter R.B."/>
            <person name="Fauchery L."/>
            <person name="Guy J."/>
            <person name="Iotti M."/>
            <person name="Le Tacon F."/>
            <person name="Lindquist E.A."/>
            <person name="Lipzen A."/>
            <person name="Malagnac F."/>
            <person name="Mello A."/>
            <person name="Molinier V."/>
            <person name="Miyauchi S."/>
            <person name="Poulain J."/>
            <person name="Riccioni C."/>
            <person name="Rubini A."/>
            <person name="Sitrit Y."/>
            <person name="Splivallo R."/>
            <person name="Traeger S."/>
            <person name="Wang M."/>
            <person name="Zifcakova L."/>
            <person name="Wipf D."/>
            <person name="Zambonelli A."/>
            <person name="Paolocci F."/>
            <person name="Nowrousian M."/>
            <person name="Ottonello S."/>
            <person name="Baldrian P."/>
            <person name="Spatafora J.W."/>
            <person name="Henrissat B."/>
            <person name="Nagy L.G."/>
            <person name="Aury J.M."/>
            <person name="Wincker P."/>
            <person name="Grigoriev I.V."/>
            <person name="Bonfante P."/>
            <person name="Martin F.M."/>
        </authorList>
    </citation>
    <scope>NUCLEOTIDE SEQUENCE [LARGE SCALE GENOMIC DNA]</scope>
    <source>
        <strain evidence="7 8">RN42</strain>
    </source>
</reference>
<proteinExistence type="predicted"/>
<evidence type="ECO:0000313" key="7">
    <source>
        <dbReference type="EMBL" id="RPA80922.1"/>
    </source>
</evidence>
<gene>
    <name evidence="7" type="ORF">BJ508DRAFT_327014</name>
</gene>
<evidence type="ECO:0000256" key="5">
    <source>
        <dbReference type="SAM" id="MobiDB-lite"/>
    </source>
</evidence>
<dbReference type="InterPro" id="IPR045863">
    <property type="entry name" value="CorA_TM1_TM2"/>
</dbReference>
<dbReference type="Gene3D" id="1.20.58.340">
    <property type="entry name" value="Magnesium transport protein CorA, transmembrane region"/>
    <property type="match status" value="1"/>
</dbReference>